<evidence type="ECO:0000313" key="5">
    <source>
        <dbReference type="EMBL" id="EEE66902.1"/>
    </source>
</evidence>
<dbReference type="Proteomes" id="UP000007752">
    <property type="component" value="Chromosome 7"/>
</dbReference>
<feature type="compositionally biased region" description="Acidic residues" evidence="3">
    <location>
        <begin position="301"/>
        <end position="312"/>
    </location>
</feature>
<accession>B9FWG5</accession>
<evidence type="ECO:0000259" key="4">
    <source>
        <dbReference type="Pfam" id="PF13359"/>
    </source>
</evidence>
<dbReference type="PANTHER" id="PTHR47069:SF14">
    <property type="entry name" value="OS07G0253400 PROTEIN"/>
    <property type="match status" value="1"/>
</dbReference>
<dbReference type="InterPro" id="IPR027806">
    <property type="entry name" value="HARBI1_dom"/>
</dbReference>
<dbReference type="Pfam" id="PF13359">
    <property type="entry name" value="DDE_Tnp_4"/>
    <property type="match status" value="1"/>
</dbReference>
<feature type="domain" description="DDE Tnp4" evidence="4">
    <location>
        <begin position="482"/>
        <end position="579"/>
    </location>
</feature>
<dbReference type="PANTHER" id="PTHR47069">
    <property type="match status" value="1"/>
</dbReference>
<feature type="compositionally biased region" description="Low complexity" evidence="3">
    <location>
        <begin position="105"/>
        <end position="120"/>
    </location>
</feature>
<dbReference type="GO" id="GO:0046872">
    <property type="term" value="F:metal ion binding"/>
    <property type="evidence" value="ECO:0007669"/>
    <property type="project" value="UniProtKB-KW"/>
</dbReference>
<sequence>MDSYNGDGDNGGGYGDGHDGGGYGNGDNGGGFADGSHVSGYGDGNAVRVFGDGSHLGGYVPDSRLGAYGGGTTGPLYGAEHRFGAGIPTRDFLGQPLHASRDGGHPSFSSGGFGEGSSSSQNPSRLEFGALDLNSGDDWSSVHAYEDLLRGGGCATGQVLKGLLDLGRDVPFRCRLEDSADRIPLLLGSKRQWLRIPLLLGSKRQWLRHLEVQAKEASSCLRSGRQLRLLLRVEAEVGVAVHGLGRHSSFVKGHPELRKLKNGMPDHLDELDRMFMGVAVDGSTSFVPTHRASQPANPIVDVEDSDDDEESDKDYFDPLSPSSVGTKRSHSMRSTPSTRSMATSPSKKLKSPAVRAVVKEMQVRNNLQKDKATSIDTLFGRLDQRRDDDDARARQKAERIMALCRECRVTEATPPLWVAMFKLLKDRDAINVFELSNPEGRKTLLEHLAREDVRPDPADTSEEVSDKDLEIILVEYFMDDSADTTFLYGKYYLVDSGYANRIGYLAPYKGTKYHITEFQNAPEPEGKEEVFNYAHSSLRNVIERSFGVLKQKWRILKYVPCYPREIQTHIIVACMALHNYIRLAGLRDKHFGRCDRDENYVPPEAYEDQPPEDEAPSYLQCEHMNAFRDTLALELLHRA</sequence>
<feature type="compositionally biased region" description="Polar residues" evidence="3">
    <location>
        <begin position="320"/>
        <end position="346"/>
    </location>
</feature>
<evidence type="ECO:0000256" key="1">
    <source>
        <dbReference type="ARBA" id="ARBA00001968"/>
    </source>
</evidence>
<feature type="compositionally biased region" description="Polar residues" evidence="3">
    <location>
        <begin position="286"/>
        <end position="296"/>
    </location>
</feature>
<reference evidence="5" key="2">
    <citation type="submission" date="2008-12" db="EMBL/GenBank/DDBJ databases">
        <title>Improved gene annotation of the rice (Oryza sativa) genomes.</title>
        <authorList>
            <person name="Wang J."/>
            <person name="Li R."/>
            <person name="Fan W."/>
            <person name="Huang Q."/>
            <person name="Zhang J."/>
            <person name="Zhou Y."/>
            <person name="Hu Y."/>
            <person name="Zi S."/>
            <person name="Li J."/>
            <person name="Ni P."/>
            <person name="Zheng H."/>
            <person name="Zhang Y."/>
            <person name="Zhao M."/>
            <person name="Hao Q."/>
            <person name="McDermott J."/>
            <person name="Samudrala R."/>
            <person name="Kristiansen K."/>
            <person name="Wong G.K.-S."/>
        </authorList>
    </citation>
    <scope>NUCLEOTIDE SEQUENCE</scope>
</reference>
<keyword evidence="2" id="KW-0479">Metal-binding</keyword>
<evidence type="ECO:0000256" key="2">
    <source>
        <dbReference type="ARBA" id="ARBA00022723"/>
    </source>
</evidence>
<dbReference type="EMBL" id="CM000144">
    <property type="protein sequence ID" value="EEE66902.1"/>
    <property type="molecule type" value="Genomic_DNA"/>
</dbReference>
<reference evidence="5" key="1">
    <citation type="journal article" date="2005" name="PLoS Biol.">
        <title>The genomes of Oryza sativa: a history of duplications.</title>
        <authorList>
            <person name="Yu J."/>
            <person name="Wang J."/>
            <person name="Lin W."/>
            <person name="Li S."/>
            <person name="Li H."/>
            <person name="Zhou J."/>
            <person name="Ni P."/>
            <person name="Dong W."/>
            <person name="Hu S."/>
            <person name="Zeng C."/>
            <person name="Zhang J."/>
            <person name="Zhang Y."/>
            <person name="Li R."/>
            <person name="Xu Z."/>
            <person name="Li S."/>
            <person name="Li X."/>
            <person name="Zheng H."/>
            <person name="Cong L."/>
            <person name="Lin L."/>
            <person name="Yin J."/>
            <person name="Geng J."/>
            <person name="Li G."/>
            <person name="Shi J."/>
            <person name="Liu J."/>
            <person name="Lv H."/>
            <person name="Li J."/>
            <person name="Wang J."/>
            <person name="Deng Y."/>
            <person name="Ran L."/>
            <person name="Shi X."/>
            <person name="Wang X."/>
            <person name="Wu Q."/>
            <person name="Li C."/>
            <person name="Ren X."/>
            <person name="Wang J."/>
            <person name="Wang X."/>
            <person name="Li D."/>
            <person name="Liu D."/>
            <person name="Zhang X."/>
            <person name="Ji Z."/>
            <person name="Zhao W."/>
            <person name="Sun Y."/>
            <person name="Zhang Z."/>
            <person name="Bao J."/>
            <person name="Han Y."/>
            <person name="Dong L."/>
            <person name="Ji J."/>
            <person name="Chen P."/>
            <person name="Wu S."/>
            <person name="Liu J."/>
            <person name="Xiao Y."/>
            <person name="Bu D."/>
            <person name="Tan J."/>
            <person name="Yang L."/>
            <person name="Ye C."/>
            <person name="Zhang J."/>
            <person name="Xu J."/>
            <person name="Zhou Y."/>
            <person name="Yu Y."/>
            <person name="Zhang B."/>
            <person name="Zhuang S."/>
            <person name="Wei H."/>
            <person name="Liu B."/>
            <person name="Lei M."/>
            <person name="Yu H."/>
            <person name="Li Y."/>
            <person name="Xu H."/>
            <person name="Wei S."/>
            <person name="He X."/>
            <person name="Fang L."/>
            <person name="Zhang Z."/>
            <person name="Zhang Y."/>
            <person name="Huang X."/>
            <person name="Su Z."/>
            <person name="Tong W."/>
            <person name="Li J."/>
            <person name="Tong Z."/>
            <person name="Li S."/>
            <person name="Ye J."/>
            <person name="Wang L."/>
            <person name="Fang L."/>
            <person name="Lei T."/>
            <person name="Chen C."/>
            <person name="Chen H."/>
            <person name="Xu Z."/>
            <person name="Li H."/>
            <person name="Huang H."/>
            <person name="Zhang F."/>
            <person name="Xu H."/>
            <person name="Li N."/>
            <person name="Zhao C."/>
            <person name="Li S."/>
            <person name="Dong L."/>
            <person name="Huang Y."/>
            <person name="Li L."/>
            <person name="Xi Y."/>
            <person name="Qi Q."/>
            <person name="Li W."/>
            <person name="Zhang B."/>
            <person name="Hu W."/>
            <person name="Zhang Y."/>
            <person name="Tian X."/>
            <person name="Jiao Y."/>
            <person name="Liang X."/>
            <person name="Jin J."/>
            <person name="Gao L."/>
            <person name="Zheng W."/>
            <person name="Hao B."/>
            <person name="Liu S."/>
            <person name="Wang W."/>
            <person name="Yuan L."/>
            <person name="Cao M."/>
            <person name="McDermott J."/>
            <person name="Samudrala R."/>
            <person name="Wang J."/>
            <person name="Wong G.K."/>
            <person name="Yang H."/>
        </authorList>
    </citation>
    <scope>NUCLEOTIDE SEQUENCE [LARGE SCALE GENOMIC DNA]</scope>
</reference>
<feature type="region of interest" description="Disordered" evidence="3">
    <location>
        <begin position="94"/>
        <end position="127"/>
    </location>
</feature>
<comment type="cofactor">
    <cofactor evidence="1">
        <name>a divalent metal cation</name>
        <dbReference type="ChEBI" id="CHEBI:60240"/>
    </cofactor>
</comment>
<protein>
    <recommendedName>
        <fullName evidence="4">DDE Tnp4 domain-containing protein</fullName>
    </recommendedName>
</protein>
<proteinExistence type="predicted"/>
<gene>
    <name evidence="5" type="ORF">OsJ_23740</name>
</gene>
<dbReference type="AlphaFoldDB" id="B9FWG5"/>
<feature type="region of interest" description="Disordered" evidence="3">
    <location>
        <begin position="286"/>
        <end position="353"/>
    </location>
</feature>
<evidence type="ECO:0000256" key="3">
    <source>
        <dbReference type="SAM" id="MobiDB-lite"/>
    </source>
</evidence>
<name>B9FWG5_ORYSJ</name>
<organism evidence="5">
    <name type="scientific">Oryza sativa subsp. japonica</name>
    <name type="common">Rice</name>
    <dbReference type="NCBI Taxonomy" id="39947"/>
    <lineage>
        <taxon>Eukaryota</taxon>
        <taxon>Viridiplantae</taxon>
        <taxon>Streptophyta</taxon>
        <taxon>Embryophyta</taxon>
        <taxon>Tracheophyta</taxon>
        <taxon>Spermatophyta</taxon>
        <taxon>Magnoliopsida</taxon>
        <taxon>Liliopsida</taxon>
        <taxon>Poales</taxon>
        <taxon>Poaceae</taxon>
        <taxon>BOP clade</taxon>
        <taxon>Oryzoideae</taxon>
        <taxon>Oryzeae</taxon>
        <taxon>Oryzinae</taxon>
        <taxon>Oryza</taxon>
        <taxon>Oryza sativa</taxon>
    </lineage>
</organism>